<accession>A0A3N4I0X8</accession>
<keyword evidence="9" id="KW-1185">Reference proteome</keyword>
<keyword evidence="4" id="KW-0333">Golgi apparatus</keyword>
<dbReference type="PANTHER" id="PTHR21493:SF9">
    <property type="entry name" value="GOLGI TRANSPORT PROTEIN 1-RELATED"/>
    <property type="match status" value="1"/>
</dbReference>
<dbReference type="GO" id="GO:0000137">
    <property type="term" value="C:Golgi cis cisterna"/>
    <property type="evidence" value="ECO:0007669"/>
    <property type="project" value="TreeGrafter"/>
</dbReference>
<dbReference type="GO" id="GO:0006888">
    <property type="term" value="P:endoplasmic reticulum to Golgi vesicle-mediated transport"/>
    <property type="evidence" value="ECO:0007669"/>
    <property type="project" value="InterPro"/>
</dbReference>
<evidence type="ECO:0000256" key="2">
    <source>
        <dbReference type="ARBA" id="ARBA00022692"/>
    </source>
</evidence>
<name>A0A3N4I0X8_ASCIM</name>
<dbReference type="InterPro" id="IPR045176">
    <property type="entry name" value="Got1"/>
</dbReference>
<dbReference type="Proteomes" id="UP000275078">
    <property type="component" value="Unassembled WGS sequence"/>
</dbReference>
<sequence>MWLSDQQKIGAAFCSGGGFFFIFGIMMFFDRSMLAMGNILFLIGLTLLLGPRKTLTFFASKEKLKGTAFFAVGILTILLRYPLIGFCLELYGILCLFGDFFGVIAGVVRAVPVVGGYLAWPLERLGGGGPTLPV</sequence>
<dbReference type="OrthoDB" id="204784at2759"/>
<feature type="transmembrane region" description="Helical" evidence="7">
    <location>
        <begin position="67"/>
        <end position="94"/>
    </location>
</feature>
<comment type="subcellular location">
    <subcellularLocation>
        <location evidence="1">Golgi apparatus membrane</location>
        <topology evidence="1">Multi-pass membrane protein</topology>
    </subcellularLocation>
</comment>
<dbReference type="GO" id="GO:0030134">
    <property type="term" value="C:COPII-coated ER to Golgi transport vesicle"/>
    <property type="evidence" value="ECO:0007669"/>
    <property type="project" value="TreeGrafter"/>
</dbReference>
<evidence type="ECO:0000256" key="6">
    <source>
        <dbReference type="ARBA" id="ARBA00025799"/>
    </source>
</evidence>
<organism evidence="8 9">
    <name type="scientific">Ascobolus immersus RN42</name>
    <dbReference type="NCBI Taxonomy" id="1160509"/>
    <lineage>
        <taxon>Eukaryota</taxon>
        <taxon>Fungi</taxon>
        <taxon>Dikarya</taxon>
        <taxon>Ascomycota</taxon>
        <taxon>Pezizomycotina</taxon>
        <taxon>Pezizomycetes</taxon>
        <taxon>Pezizales</taxon>
        <taxon>Ascobolaceae</taxon>
        <taxon>Ascobolus</taxon>
    </lineage>
</organism>
<dbReference type="PANTHER" id="PTHR21493">
    <property type="entry name" value="CGI-141-RELATED/LIPASE CONTAINING PROTEIN"/>
    <property type="match status" value="1"/>
</dbReference>
<dbReference type="GO" id="GO:0042147">
    <property type="term" value="P:retrograde transport, endosome to Golgi"/>
    <property type="evidence" value="ECO:0007669"/>
    <property type="project" value="InterPro"/>
</dbReference>
<protein>
    <submittedName>
        <fullName evidence="8">Got1 family protein</fullName>
    </submittedName>
</protein>
<evidence type="ECO:0000256" key="7">
    <source>
        <dbReference type="SAM" id="Phobius"/>
    </source>
</evidence>
<evidence type="ECO:0000256" key="3">
    <source>
        <dbReference type="ARBA" id="ARBA00022989"/>
    </source>
</evidence>
<evidence type="ECO:0000256" key="1">
    <source>
        <dbReference type="ARBA" id="ARBA00004653"/>
    </source>
</evidence>
<proteinExistence type="inferred from homology"/>
<dbReference type="GO" id="GO:0005783">
    <property type="term" value="C:endoplasmic reticulum"/>
    <property type="evidence" value="ECO:0007669"/>
    <property type="project" value="TreeGrafter"/>
</dbReference>
<evidence type="ECO:0000256" key="4">
    <source>
        <dbReference type="ARBA" id="ARBA00023034"/>
    </source>
</evidence>
<dbReference type="GO" id="GO:0005829">
    <property type="term" value="C:cytosol"/>
    <property type="evidence" value="ECO:0007669"/>
    <property type="project" value="GOC"/>
</dbReference>
<keyword evidence="3 7" id="KW-1133">Transmembrane helix</keyword>
<gene>
    <name evidence="8" type="ORF">BJ508DRAFT_329868</name>
</gene>
<evidence type="ECO:0000256" key="5">
    <source>
        <dbReference type="ARBA" id="ARBA00023136"/>
    </source>
</evidence>
<dbReference type="InterPro" id="IPR007305">
    <property type="entry name" value="Vesicle_transpt_Got1/SFT2"/>
</dbReference>
<dbReference type="EMBL" id="ML119720">
    <property type="protein sequence ID" value="RPA77861.1"/>
    <property type="molecule type" value="Genomic_DNA"/>
</dbReference>
<dbReference type="STRING" id="1160509.A0A3N4I0X8"/>
<feature type="transmembrane region" description="Helical" evidence="7">
    <location>
        <begin position="100"/>
        <end position="120"/>
    </location>
</feature>
<dbReference type="Pfam" id="PF04178">
    <property type="entry name" value="Got1"/>
    <property type="match status" value="1"/>
</dbReference>
<keyword evidence="2 7" id="KW-0812">Transmembrane</keyword>
<keyword evidence="5 7" id="KW-0472">Membrane</keyword>
<evidence type="ECO:0000313" key="9">
    <source>
        <dbReference type="Proteomes" id="UP000275078"/>
    </source>
</evidence>
<feature type="transmembrane region" description="Helical" evidence="7">
    <location>
        <begin position="35"/>
        <end position="55"/>
    </location>
</feature>
<evidence type="ECO:0000313" key="8">
    <source>
        <dbReference type="EMBL" id="RPA77861.1"/>
    </source>
</evidence>
<dbReference type="GO" id="GO:0000139">
    <property type="term" value="C:Golgi membrane"/>
    <property type="evidence" value="ECO:0007669"/>
    <property type="project" value="UniProtKB-SubCell"/>
</dbReference>
<reference evidence="8 9" key="1">
    <citation type="journal article" date="2018" name="Nat. Ecol. Evol.">
        <title>Pezizomycetes genomes reveal the molecular basis of ectomycorrhizal truffle lifestyle.</title>
        <authorList>
            <person name="Murat C."/>
            <person name="Payen T."/>
            <person name="Noel B."/>
            <person name="Kuo A."/>
            <person name="Morin E."/>
            <person name="Chen J."/>
            <person name="Kohler A."/>
            <person name="Krizsan K."/>
            <person name="Balestrini R."/>
            <person name="Da Silva C."/>
            <person name="Montanini B."/>
            <person name="Hainaut M."/>
            <person name="Levati E."/>
            <person name="Barry K.W."/>
            <person name="Belfiori B."/>
            <person name="Cichocki N."/>
            <person name="Clum A."/>
            <person name="Dockter R.B."/>
            <person name="Fauchery L."/>
            <person name="Guy J."/>
            <person name="Iotti M."/>
            <person name="Le Tacon F."/>
            <person name="Lindquist E.A."/>
            <person name="Lipzen A."/>
            <person name="Malagnac F."/>
            <person name="Mello A."/>
            <person name="Molinier V."/>
            <person name="Miyauchi S."/>
            <person name="Poulain J."/>
            <person name="Riccioni C."/>
            <person name="Rubini A."/>
            <person name="Sitrit Y."/>
            <person name="Splivallo R."/>
            <person name="Traeger S."/>
            <person name="Wang M."/>
            <person name="Zifcakova L."/>
            <person name="Wipf D."/>
            <person name="Zambonelli A."/>
            <person name="Paolocci F."/>
            <person name="Nowrousian M."/>
            <person name="Ottonello S."/>
            <person name="Baldrian P."/>
            <person name="Spatafora J.W."/>
            <person name="Henrissat B."/>
            <person name="Nagy L.G."/>
            <person name="Aury J.M."/>
            <person name="Wincker P."/>
            <person name="Grigoriev I.V."/>
            <person name="Bonfante P."/>
            <person name="Martin F.M."/>
        </authorList>
    </citation>
    <scope>NUCLEOTIDE SEQUENCE [LARGE SCALE GENOMIC DNA]</scope>
    <source>
        <strain evidence="8 9">RN42</strain>
    </source>
</reference>
<dbReference type="AlphaFoldDB" id="A0A3N4I0X8"/>
<comment type="similarity">
    <text evidence="6">Belongs to the GOT1 family.</text>
</comment>
<feature type="transmembrane region" description="Helical" evidence="7">
    <location>
        <begin position="9"/>
        <end position="29"/>
    </location>
</feature>